<evidence type="ECO:0000313" key="3">
    <source>
        <dbReference type="EMBL" id="VFK43096.1"/>
    </source>
</evidence>
<evidence type="ECO:0000313" key="2">
    <source>
        <dbReference type="EMBL" id="VFK37039.1"/>
    </source>
</evidence>
<proteinExistence type="predicted"/>
<dbReference type="EMBL" id="CAADFU010000022">
    <property type="protein sequence ID" value="VFK43096.1"/>
    <property type="molecule type" value="Genomic_DNA"/>
</dbReference>
<name>A0A450Y686_9GAMM</name>
<dbReference type="EMBL" id="CAADFR010000009">
    <property type="protein sequence ID" value="VFK37039.1"/>
    <property type="molecule type" value="Genomic_DNA"/>
</dbReference>
<gene>
    <name evidence="3" type="ORF">BECKSD772E_GA0070983_102220</name>
    <name evidence="2" type="ORF">BECKSD772F_GA0070984_100920</name>
</gene>
<protein>
    <submittedName>
        <fullName evidence="2">Uncharacterized protein</fullName>
    </submittedName>
</protein>
<evidence type="ECO:0000256" key="1">
    <source>
        <dbReference type="SAM" id="MobiDB-lite"/>
    </source>
</evidence>
<sequence>MMVDALSLICPLHLPCRGIMFHHRIRVPTLPPSTLARSTGVFRKTNKPPNEPIADIDPDDSSLAAIADSRLAPRLIPCFGKIKIPKKPAPTQGTPRLELGAKR</sequence>
<dbReference type="AlphaFoldDB" id="A0A450Y686"/>
<accession>A0A450Y686</accession>
<feature type="region of interest" description="Disordered" evidence="1">
    <location>
        <begin position="36"/>
        <end position="59"/>
    </location>
</feature>
<reference evidence="2" key="1">
    <citation type="submission" date="2019-02" db="EMBL/GenBank/DDBJ databases">
        <authorList>
            <person name="Gruber-Vodicka R. H."/>
            <person name="Seah K. B. B."/>
        </authorList>
    </citation>
    <scope>NUCLEOTIDE SEQUENCE</scope>
    <source>
        <strain evidence="3">BECK_S1320</strain>
        <strain evidence="2">BECK_S1321</strain>
    </source>
</reference>
<organism evidence="2">
    <name type="scientific">Candidatus Kentrum sp. SD</name>
    <dbReference type="NCBI Taxonomy" id="2126332"/>
    <lineage>
        <taxon>Bacteria</taxon>
        <taxon>Pseudomonadati</taxon>
        <taxon>Pseudomonadota</taxon>
        <taxon>Gammaproteobacteria</taxon>
        <taxon>Candidatus Kentrum</taxon>
    </lineage>
</organism>